<dbReference type="EMBL" id="CP104275">
    <property type="protein sequence ID" value="UWX97381.1"/>
    <property type="molecule type" value="Genomic_DNA"/>
</dbReference>
<reference evidence="1" key="1">
    <citation type="submission" date="2022-09" db="EMBL/GenBank/DDBJ databases">
        <title>Novel species in genus Arthrobacter.</title>
        <authorList>
            <person name="Liu Y."/>
        </authorList>
    </citation>
    <scope>NUCLEOTIDE SEQUENCE</scope>
    <source>
        <strain evidence="1">Zg-Y815</strain>
    </source>
</reference>
<accession>A0ABY5YT25</accession>
<evidence type="ECO:0008006" key="3">
    <source>
        <dbReference type="Google" id="ProtNLM"/>
    </source>
</evidence>
<name>A0ABY5YT25_9MICC</name>
<protein>
    <recommendedName>
        <fullName evidence="3">Bacterial Pleckstrin homology domain-containing protein</fullName>
    </recommendedName>
</protein>
<proteinExistence type="predicted"/>
<evidence type="ECO:0000313" key="2">
    <source>
        <dbReference type="Proteomes" id="UP001059859"/>
    </source>
</evidence>
<evidence type="ECO:0000313" key="1">
    <source>
        <dbReference type="EMBL" id="UWX97381.1"/>
    </source>
</evidence>
<organism evidence="1 2">
    <name type="scientific">Arthrobacter zhaoxinii</name>
    <dbReference type="NCBI Taxonomy" id="2964616"/>
    <lineage>
        <taxon>Bacteria</taxon>
        <taxon>Bacillati</taxon>
        <taxon>Actinomycetota</taxon>
        <taxon>Actinomycetes</taxon>
        <taxon>Micrococcales</taxon>
        <taxon>Micrococcaceae</taxon>
        <taxon>Arthrobacter</taxon>
    </lineage>
</organism>
<gene>
    <name evidence="1" type="ORF">N2K95_01410</name>
</gene>
<dbReference type="Proteomes" id="UP001059859">
    <property type="component" value="Chromosome"/>
</dbReference>
<keyword evidence="2" id="KW-1185">Reference proteome</keyword>
<dbReference type="RefSeq" id="WP_260652592.1">
    <property type="nucleotide sequence ID" value="NZ_CP104275.1"/>
</dbReference>
<sequence>MAKASISGGDLVVTIKGIRTLGTMKRKLSIPLANVRGASVDPDLSTGWPGLRNAKQWPGIKVLGIDAYGRYLGGTFSQDGERVFWDVAKPEKAIVITVDNDEFTRLIIEVENPEDTVREIEAALVRRS</sequence>